<dbReference type="EMBL" id="KN833791">
    <property type="protein sequence ID" value="KIK19078.1"/>
    <property type="molecule type" value="Genomic_DNA"/>
</dbReference>
<keyword evidence="3" id="KW-1185">Reference proteome</keyword>
<evidence type="ECO:0000313" key="3">
    <source>
        <dbReference type="Proteomes" id="UP000054018"/>
    </source>
</evidence>
<proteinExistence type="predicted"/>
<dbReference type="Gene3D" id="1.10.10.60">
    <property type="entry name" value="Homeodomain-like"/>
    <property type="match status" value="1"/>
</dbReference>
<dbReference type="AlphaFoldDB" id="A0A0C9ZGI7"/>
<gene>
    <name evidence="2" type="ORF">PISMIDRAFT_46876</name>
</gene>
<feature type="non-terminal residue" evidence="2">
    <location>
        <position position="1"/>
    </location>
</feature>
<evidence type="ECO:0000313" key="2">
    <source>
        <dbReference type="EMBL" id="KIK19078.1"/>
    </source>
</evidence>
<protein>
    <recommendedName>
        <fullName evidence="1">Myb/SANT-like domain-containing protein</fullName>
    </recommendedName>
</protein>
<dbReference type="InterPro" id="IPR024752">
    <property type="entry name" value="Myb/SANT-like_dom"/>
</dbReference>
<dbReference type="Proteomes" id="UP000054018">
    <property type="component" value="Unassembled WGS sequence"/>
</dbReference>
<feature type="domain" description="Myb/SANT-like" evidence="1">
    <location>
        <begin position="1"/>
        <end position="77"/>
    </location>
</feature>
<feature type="non-terminal residue" evidence="2">
    <location>
        <position position="129"/>
    </location>
</feature>
<reference evidence="2 3" key="1">
    <citation type="submission" date="2014-04" db="EMBL/GenBank/DDBJ databases">
        <authorList>
            <consortium name="DOE Joint Genome Institute"/>
            <person name="Kuo A."/>
            <person name="Kohler A."/>
            <person name="Costa M.D."/>
            <person name="Nagy L.G."/>
            <person name="Floudas D."/>
            <person name="Copeland A."/>
            <person name="Barry K.W."/>
            <person name="Cichocki N."/>
            <person name="Veneault-Fourrey C."/>
            <person name="LaButti K."/>
            <person name="Lindquist E.A."/>
            <person name="Lipzen A."/>
            <person name="Lundell T."/>
            <person name="Morin E."/>
            <person name="Murat C."/>
            <person name="Sun H."/>
            <person name="Tunlid A."/>
            <person name="Henrissat B."/>
            <person name="Grigoriev I.V."/>
            <person name="Hibbett D.S."/>
            <person name="Martin F."/>
            <person name="Nordberg H.P."/>
            <person name="Cantor M.N."/>
            <person name="Hua S.X."/>
        </authorList>
    </citation>
    <scope>NUCLEOTIDE SEQUENCE [LARGE SCALE GENOMIC DNA]</scope>
    <source>
        <strain evidence="2 3">441</strain>
    </source>
</reference>
<evidence type="ECO:0000259" key="1">
    <source>
        <dbReference type="Pfam" id="PF12776"/>
    </source>
</evidence>
<reference evidence="3" key="2">
    <citation type="submission" date="2015-01" db="EMBL/GenBank/DDBJ databases">
        <title>Evolutionary Origins and Diversification of the Mycorrhizal Mutualists.</title>
        <authorList>
            <consortium name="DOE Joint Genome Institute"/>
            <consortium name="Mycorrhizal Genomics Consortium"/>
            <person name="Kohler A."/>
            <person name="Kuo A."/>
            <person name="Nagy L.G."/>
            <person name="Floudas D."/>
            <person name="Copeland A."/>
            <person name="Barry K.W."/>
            <person name="Cichocki N."/>
            <person name="Veneault-Fourrey C."/>
            <person name="LaButti K."/>
            <person name="Lindquist E.A."/>
            <person name="Lipzen A."/>
            <person name="Lundell T."/>
            <person name="Morin E."/>
            <person name="Murat C."/>
            <person name="Riley R."/>
            <person name="Ohm R."/>
            <person name="Sun H."/>
            <person name="Tunlid A."/>
            <person name="Henrissat B."/>
            <person name="Grigoriev I.V."/>
            <person name="Hibbett D.S."/>
            <person name="Martin F."/>
        </authorList>
    </citation>
    <scope>NUCLEOTIDE SEQUENCE [LARGE SCALE GENOMIC DNA]</scope>
    <source>
        <strain evidence="3">441</strain>
    </source>
</reference>
<dbReference type="OrthoDB" id="3186724at2759"/>
<sequence>WTDADVDVLLDLAIAHKASAGEWMNFKAMFWNTASAALSNPARGGPKTARVCKEKWKRLRKMFEVVNCIKNTLGFAYLNELGANISLENEAMWSDFVKKHKDIDPFQNRGWLHYKKMKQLMPSKGKGLN</sequence>
<accession>A0A0C9ZGI7</accession>
<dbReference type="HOGENOM" id="CLU_082499_2_2_1"/>
<dbReference type="Pfam" id="PF12776">
    <property type="entry name" value="Myb_DNA-bind_3"/>
    <property type="match status" value="1"/>
</dbReference>
<name>A0A0C9ZGI7_9AGAM</name>
<dbReference type="STRING" id="765257.A0A0C9ZGI7"/>
<organism evidence="2 3">
    <name type="scientific">Pisolithus microcarpus 441</name>
    <dbReference type="NCBI Taxonomy" id="765257"/>
    <lineage>
        <taxon>Eukaryota</taxon>
        <taxon>Fungi</taxon>
        <taxon>Dikarya</taxon>
        <taxon>Basidiomycota</taxon>
        <taxon>Agaricomycotina</taxon>
        <taxon>Agaricomycetes</taxon>
        <taxon>Agaricomycetidae</taxon>
        <taxon>Boletales</taxon>
        <taxon>Sclerodermatineae</taxon>
        <taxon>Pisolithaceae</taxon>
        <taxon>Pisolithus</taxon>
    </lineage>
</organism>